<evidence type="ECO:0000313" key="2">
    <source>
        <dbReference type="Proteomes" id="UP001159179"/>
    </source>
</evidence>
<reference evidence="1" key="1">
    <citation type="submission" date="2023-03" db="EMBL/GenBank/DDBJ databases">
        <title>Bacterial isolates from washroom surfaces on a university campus.</title>
        <authorList>
            <person name="Holman D.B."/>
            <person name="Gzyl K.E."/>
            <person name="Taheri A.E."/>
        </authorList>
    </citation>
    <scope>NUCLEOTIDE SEQUENCE</scope>
    <source>
        <strain evidence="1">RD03</strain>
    </source>
</reference>
<proteinExistence type="predicted"/>
<comment type="caution">
    <text evidence="1">The sequence shown here is derived from an EMBL/GenBank/DDBJ whole genome shotgun (WGS) entry which is preliminary data.</text>
</comment>
<dbReference type="Proteomes" id="UP001159179">
    <property type="component" value="Unassembled WGS sequence"/>
</dbReference>
<name>A0AAW6T2M0_9BACI</name>
<dbReference type="GeneID" id="79870206"/>
<accession>A0AAW6T2M0</accession>
<dbReference type="EMBL" id="JAROYP010000014">
    <property type="protein sequence ID" value="MDH5163327.1"/>
    <property type="molecule type" value="Genomic_DNA"/>
</dbReference>
<sequence length="90" mass="10218">MKLNLKRAGHPQYRTVDIQIGDKVMVTIWDLGCFTGFVDTVTKDFVSISYVELIEKCDPESIIYSKSPFLFYNEEIYCLVVIEKSEGGAA</sequence>
<gene>
    <name evidence="1" type="ORF">P5X88_20540</name>
</gene>
<dbReference type="RefSeq" id="WP_180212613.1">
    <property type="nucleotide sequence ID" value="NZ_BOQX01000010.1"/>
</dbReference>
<organism evidence="1 2">
    <name type="scientific">Heyndrickxia oleronia</name>
    <dbReference type="NCBI Taxonomy" id="38875"/>
    <lineage>
        <taxon>Bacteria</taxon>
        <taxon>Bacillati</taxon>
        <taxon>Bacillota</taxon>
        <taxon>Bacilli</taxon>
        <taxon>Bacillales</taxon>
        <taxon>Bacillaceae</taxon>
        <taxon>Heyndrickxia</taxon>
    </lineage>
</organism>
<evidence type="ECO:0000313" key="1">
    <source>
        <dbReference type="EMBL" id="MDH5163327.1"/>
    </source>
</evidence>
<dbReference type="AlphaFoldDB" id="A0AAW6T2M0"/>
<protein>
    <submittedName>
        <fullName evidence="1">Uncharacterized protein</fullName>
    </submittedName>
</protein>